<reference evidence="1" key="1">
    <citation type="submission" date="2014-11" db="EMBL/GenBank/DDBJ databases">
        <authorList>
            <person name="Amaro Gonzalez C."/>
        </authorList>
    </citation>
    <scope>NUCLEOTIDE SEQUENCE</scope>
</reference>
<evidence type="ECO:0000313" key="1">
    <source>
        <dbReference type="EMBL" id="JAH83599.1"/>
    </source>
</evidence>
<reference evidence="1" key="2">
    <citation type="journal article" date="2015" name="Fish Shellfish Immunol.">
        <title>Early steps in the European eel (Anguilla anguilla)-Vibrio vulnificus interaction in the gills: Role of the RtxA13 toxin.</title>
        <authorList>
            <person name="Callol A."/>
            <person name="Pajuelo D."/>
            <person name="Ebbesson L."/>
            <person name="Teles M."/>
            <person name="MacKenzie S."/>
            <person name="Amaro C."/>
        </authorList>
    </citation>
    <scope>NUCLEOTIDE SEQUENCE</scope>
</reference>
<sequence length="39" mass="4437">MDLIFCSICSSKAAQLQKKDREWLCNDHREGVAQKGVDL</sequence>
<dbReference type="EMBL" id="GBXM01024978">
    <property type="protein sequence ID" value="JAH83599.1"/>
    <property type="molecule type" value="Transcribed_RNA"/>
</dbReference>
<protein>
    <submittedName>
        <fullName evidence="1">Uncharacterized protein</fullName>
    </submittedName>
</protein>
<name>A0A0E9VZM4_ANGAN</name>
<accession>A0A0E9VZM4</accession>
<proteinExistence type="predicted"/>
<organism evidence="1">
    <name type="scientific">Anguilla anguilla</name>
    <name type="common">European freshwater eel</name>
    <name type="synonym">Muraena anguilla</name>
    <dbReference type="NCBI Taxonomy" id="7936"/>
    <lineage>
        <taxon>Eukaryota</taxon>
        <taxon>Metazoa</taxon>
        <taxon>Chordata</taxon>
        <taxon>Craniata</taxon>
        <taxon>Vertebrata</taxon>
        <taxon>Euteleostomi</taxon>
        <taxon>Actinopterygii</taxon>
        <taxon>Neopterygii</taxon>
        <taxon>Teleostei</taxon>
        <taxon>Anguilliformes</taxon>
        <taxon>Anguillidae</taxon>
        <taxon>Anguilla</taxon>
    </lineage>
</organism>
<dbReference type="AlphaFoldDB" id="A0A0E9VZM4"/>